<dbReference type="InterPro" id="IPR016024">
    <property type="entry name" value="ARM-type_fold"/>
</dbReference>
<dbReference type="Gene3D" id="1.25.10.10">
    <property type="entry name" value="Leucine-rich Repeat Variant"/>
    <property type="match status" value="1"/>
</dbReference>
<sequence length="96" mass="11103">MNQDFHNEESLLQAIQMGPQFKKLDALEALYELTNDKHIDLFLSMLKDKDWHIRRTAGIAVAKMLGACAKEHLTPLLNDRAYGVREDIRKAIEEYC</sequence>
<accession>A0A9X7W337</accession>
<dbReference type="RefSeq" id="WP_206657718.1">
    <property type="nucleotide sequence ID" value="NZ_CP071182.1"/>
</dbReference>
<evidence type="ECO:0000313" key="2">
    <source>
        <dbReference type="Proteomes" id="UP000663505"/>
    </source>
</evidence>
<proteinExistence type="predicted"/>
<dbReference type="EMBL" id="CP071182">
    <property type="protein sequence ID" value="QSO48383.1"/>
    <property type="molecule type" value="Genomic_DNA"/>
</dbReference>
<dbReference type="SUPFAM" id="SSF48371">
    <property type="entry name" value="ARM repeat"/>
    <property type="match status" value="1"/>
</dbReference>
<dbReference type="KEGG" id="afx:JZ786_05190"/>
<evidence type="ECO:0000313" key="1">
    <source>
        <dbReference type="EMBL" id="QSO48383.1"/>
    </source>
</evidence>
<organism evidence="1 2">
    <name type="scientific">Alicyclobacillus mengziensis</name>
    <dbReference type="NCBI Taxonomy" id="2931921"/>
    <lineage>
        <taxon>Bacteria</taxon>
        <taxon>Bacillati</taxon>
        <taxon>Bacillota</taxon>
        <taxon>Bacilli</taxon>
        <taxon>Bacillales</taxon>
        <taxon>Alicyclobacillaceae</taxon>
        <taxon>Alicyclobacillus</taxon>
    </lineage>
</organism>
<dbReference type="Pfam" id="PF13646">
    <property type="entry name" value="HEAT_2"/>
    <property type="match status" value="1"/>
</dbReference>
<dbReference type="AlphaFoldDB" id="A0A9X7W337"/>
<name>A0A9X7W337_9BACL</name>
<dbReference type="Proteomes" id="UP000663505">
    <property type="component" value="Chromosome"/>
</dbReference>
<keyword evidence="2" id="KW-1185">Reference proteome</keyword>
<reference evidence="1 2" key="1">
    <citation type="submission" date="2021-02" db="EMBL/GenBank/DDBJ databases">
        <title>Alicyclobacillus curvatus sp. nov. and Alicyclobacillus mengziensis sp. nov., two acidophilic bacteria isolated from acid mine drainage.</title>
        <authorList>
            <person name="Huang Y."/>
        </authorList>
    </citation>
    <scope>NUCLEOTIDE SEQUENCE [LARGE SCALE GENOMIC DNA]</scope>
    <source>
        <strain evidence="1 2">S30H14</strain>
    </source>
</reference>
<protein>
    <submittedName>
        <fullName evidence="1">HEAT repeat domain-containing protein</fullName>
    </submittedName>
</protein>
<gene>
    <name evidence="1" type="ORF">JZ786_05190</name>
</gene>
<dbReference type="InterPro" id="IPR011989">
    <property type="entry name" value="ARM-like"/>
</dbReference>